<gene>
    <name evidence="2" type="ORF">PIBRA_LOCUS4276</name>
</gene>
<organism evidence="2 3">
    <name type="scientific">Pieris brassicae</name>
    <name type="common">White butterfly</name>
    <name type="synonym">Large white butterfly</name>
    <dbReference type="NCBI Taxonomy" id="7116"/>
    <lineage>
        <taxon>Eukaryota</taxon>
        <taxon>Metazoa</taxon>
        <taxon>Ecdysozoa</taxon>
        <taxon>Arthropoda</taxon>
        <taxon>Hexapoda</taxon>
        <taxon>Insecta</taxon>
        <taxon>Pterygota</taxon>
        <taxon>Neoptera</taxon>
        <taxon>Endopterygota</taxon>
        <taxon>Lepidoptera</taxon>
        <taxon>Glossata</taxon>
        <taxon>Ditrysia</taxon>
        <taxon>Papilionoidea</taxon>
        <taxon>Pieridae</taxon>
        <taxon>Pierinae</taxon>
        <taxon>Pieris</taxon>
    </lineage>
</organism>
<dbReference type="AlphaFoldDB" id="A0A9P0T8X0"/>
<feature type="signal peptide" evidence="1">
    <location>
        <begin position="1"/>
        <end position="19"/>
    </location>
</feature>
<feature type="chain" id="PRO_5040113508" evidence="1">
    <location>
        <begin position="20"/>
        <end position="247"/>
    </location>
</feature>
<keyword evidence="1" id="KW-0732">Signal</keyword>
<evidence type="ECO:0000313" key="2">
    <source>
        <dbReference type="EMBL" id="CAH4023651.1"/>
    </source>
</evidence>
<dbReference type="Proteomes" id="UP001152562">
    <property type="component" value="Unassembled WGS sequence"/>
</dbReference>
<evidence type="ECO:0000256" key="1">
    <source>
        <dbReference type="SAM" id="SignalP"/>
    </source>
</evidence>
<comment type="caution">
    <text evidence="2">The sequence shown here is derived from an EMBL/GenBank/DDBJ whole genome shotgun (WGS) entry which is preliminary data.</text>
</comment>
<reference evidence="2" key="1">
    <citation type="submission" date="2022-05" db="EMBL/GenBank/DDBJ databases">
        <authorList>
            <person name="Okamura Y."/>
        </authorList>
    </citation>
    <scope>NUCLEOTIDE SEQUENCE</scope>
</reference>
<protein>
    <submittedName>
        <fullName evidence="2">Uncharacterized protein</fullName>
    </submittedName>
</protein>
<proteinExistence type="predicted"/>
<dbReference type="EMBL" id="CALOZG010000004">
    <property type="protein sequence ID" value="CAH4023651.1"/>
    <property type="molecule type" value="Genomic_DNA"/>
</dbReference>
<accession>A0A9P0T8X0</accession>
<sequence length="247" mass="28448">MLLQVIVVVFAASVSLVHTRRAVETIVHRHADLTEMQDPHNDPITFGQRYTQGYFVVPKINQQQTRPNRESVYTGIESSRNQYENVSNEPKFIKAIKPRRIDYRAYNNDLFDDEFDLDNNIYKYDVVKSTTSSFNPSRDPNRSLHEQRIHGIVRTPIKFEQANDDYKQDRIVFIQDVKEQDNSIYNGIITPPTAKLFTNKPSQTHRISSIYTTIGPYLESRGVITGSKCPTGQIRVVGSSRCVKIDH</sequence>
<keyword evidence="3" id="KW-1185">Reference proteome</keyword>
<name>A0A9P0T8X0_PIEBR</name>
<evidence type="ECO:0000313" key="3">
    <source>
        <dbReference type="Proteomes" id="UP001152562"/>
    </source>
</evidence>